<feature type="transmembrane region" description="Helical" evidence="1">
    <location>
        <begin position="117"/>
        <end position="136"/>
    </location>
</feature>
<keyword evidence="3" id="KW-1185">Reference proteome</keyword>
<feature type="transmembrane region" description="Helical" evidence="1">
    <location>
        <begin position="278"/>
        <end position="303"/>
    </location>
</feature>
<feature type="transmembrane region" description="Helical" evidence="1">
    <location>
        <begin position="151"/>
        <end position="170"/>
    </location>
</feature>
<dbReference type="KEGG" id="abut:Ami103574_04705"/>
<dbReference type="InterPro" id="IPR025291">
    <property type="entry name" value="DUF4153"/>
</dbReference>
<accession>A0A858BTI9</accession>
<keyword evidence="1" id="KW-0472">Membrane</keyword>
<sequence>MKYYYNESGGTNVNGQNQAAGMCFDIKSTERPPMVFRGADFWLAAALLACGFLYWNFILDRQLGLGITIFAAVLCTVTWIYLRAVGIHQNRKSVIWLALTAVSALQFAIFDGYDIKFLNLLFISGSFLLWVTHSTGRSLDIRLSIYTLWDLLNQLFMVPLSNLTCGYFSLKKGLGGNRHSRNALYMAAGVVIFLPLMVFVISQLSQADAAFEEMLAQMMALLSWNTLLTHLMQFVIGMPVAAYLFGSIYGNATGRNIEAMNRQSIERFNTSISFAPKITVYTVMALFNLIYLAFFLSQTAYFLSAFQNLLPETFTYAEYARRGFFELCKVSAVNGLLIMLANAFIRKGDRGPGGYRMPMLLRVQTGLLAILTMGLIATALRKMVLYISFYGLTQLRVYTSWFMVLLFFAFAVALIRQIKSFNSSRILLIGFMVGFMVLAYGNVDGNIAKYNIENYESGKLESIDYAALFRLSDGAAVYLDRWYDKTEDEEAKKLVYNYMVYGNAEGLPMYQERDFRDFNLQSSIKESLGSLRVSEGPPQP</sequence>
<protein>
    <submittedName>
        <fullName evidence="2">DUF4173 domain-containing protein</fullName>
    </submittedName>
</protein>
<name>A0A858BTI9_9FIRM</name>
<reference evidence="2 3" key="1">
    <citation type="submission" date="2020-02" db="EMBL/GenBank/DDBJ databases">
        <authorList>
            <person name="Kim Y.B."/>
            <person name="Roh S.W."/>
        </authorList>
    </citation>
    <scope>NUCLEOTIDE SEQUENCE [LARGE SCALE GENOMIC DNA]</scope>
    <source>
        <strain evidence="2 3">DSM 103574</strain>
    </source>
</reference>
<keyword evidence="1" id="KW-0812">Transmembrane</keyword>
<dbReference type="Pfam" id="PF13687">
    <property type="entry name" value="DUF4153"/>
    <property type="match status" value="1"/>
</dbReference>
<organism evidence="2 3">
    <name type="scientific">Aminipila butyrica</name>
    <dbReference type="NCBI Taxonomy" id="433296"/>
    <lineage>
        <taxon>Bacteria</taxon>
        <taxon>Bacillati</taxon>
        <taxon>Bacillota</taxon>
        <taxon>Clostridia</taxon>
        <taxon>Peptostreptococcales</taxon>
        <taxon>Anaerovoracaceae</taxon>
        <taxon>Aminipila</taxon>
    </lineage>
</organism>
<feature type="transmembrane region" description="Helical" evidence="1">
    <location>
        <begin position="63"/>
        <end position="82"/>
    </location>
</feature>
<feature type="transmembrane region" description="Helical" evidence="1">
    <location>
        <begin position="366"/>
        <end position="389"/>
    </location>
</feature>
<feature type="transmembrane region" description="Helical" evidence="1">
    <location>
        <begin position="395"/>
        <end position="414"/>
    </location>
</feature>
<feature type="transmembrane region" description="Helical" evidence="1">
    <location>
        <begin position="182"/>
        <end position="202"/>
    </location>
</feature>
<dbReference type="AlphaFoldDB" id="A0A858BTI9"/>
<feature type="transmembrane region" description="Helical" evidence="1">
    <location>
        <begin position="426"/>
        <end position="443"/>
    </location>
</feature>
<evidence type="ECO:0000313" key="3">
    <source>
        <dbReference type="Proteomes" id="UP000466848"/>
    </source>
</evidence>
<keyword evidence="1" id="KW-1133">Transmembrane helix</keyword>
<dbReference type="RefSeq" id="WP_163065525.1">
    <property type="nucleotide sequence ID" value="NZ_CP048649.1"/>
</dbReference>
<dbReference type="EMBL" id="CP048649">
    <property type="protein sequence ID" value="QIB68662.1"/>
    <property type="molecule type" value="Genomic_DNA"/>
</dbReference>
<evidence type="ECO:0000313" key="2">
    <source>
        <dbReference type="EMBL" id="QIB68662.1"/>
    </source>
</evidence>
<feature type="transmembrane region" description="Helical" evidence="1">
    <location>
        <begin position="222"/>
        <end position="245"/>
    </location>
</feature>
<feature type="transmembrane region" description="Helical" evidence="1">
    <location>
        <begin position="323"/>
        <end position="345"/>
    </location>
</feature>
<dbReference type="Proteomes" id="UP000466848">
    <property type="component" value="Chromosome"/>
</dbReference>
<feature type="transmembrane region" description="Helical" evidence="1">
    <location>
        <begin position="41"/>
        <end position="58"/>
    </location>
</feature>
<gene>
    <name evidence="2" type="ORF">Ami103574_04705</name>
</gene>
<evidence type="ECO:0000256" key="1">
    <source>
        <dbReference type="SAM" id="Phobius"/>
    </source>
</evidence>
<feature type="transmembrane region" description="Helical" evidence="1">
    <location>
        <begin position="94"/>
        <end position="110"/>
    </location>
</feature>
<proteinExistence type="predicted"/>